<sequence>MGFSQQPLLGGEDLHLSPSEKEEVLHKINSQWNRLKCVMPVFLVLAACGCVGLILAAVILKNAELLIYLPGPALGALFYGFFSWWYAKLAAKHQAVAAQLFEEQYIGSWKFEPHTWRDFAKYLFQQKMKAMKILAILSVFILAMGIIPFIVLVATEHQLSVGIIFCVTMSGPLFAFTLLTALIGGITLYPRYRSYCPTVHCCVLGRGSVYLLGTMYTLQPATACSATMIYNLTSVTLEEKMIETNMTKILRLDTKTRVKNGESSLTLEVPVPDRFVQNVSHWMYTLAEGYTSEVRNTIEGAAMKREDVPPAVATVYVRENDITH</sequence>
<reference evidence="2 3" key="1">
    <citation type="journal article" date="2018" name="Genome Biol. Evol.">
        <title>Multiple Roots of Fruiting Body Formation in Amoebozoa.</title>
        <authorList>
            <person name="Hillmann F."/>
            <person name="Forbes G."/>
            <person name="Novohradska S."/>
            <person name="Ferling I."/>
            <person name="Riege K."/>
            <person name="Groth M."/>
            <person name="Westermann M."/>
            <person name="Marz M."/>
            <person name="Spaller T."/>
            <person name="Winckler T."/>
            <person name="Schaap P."/>
            <person name="Glockner G."/>
        </authorList>
    </citation>
    <scope>NUCLEOTIDE SEQUENCE [LARGE SCALE GENOMIC DNA]</scope>
    <source>
        <strain evidence="2 3">Jena</strain>
    </source>
</reference>
<gene>
    <name evidence="2" type="ORF">PROFUN_06826</name>
</gene>
<name>A0A2P6NNC9_9EUKA</name>
<feature type="transmembrane region" description="Helical" evidence="1">
    <location>
        <begin position="37"/>
        <end position="59"/>
    </location>
</feature>
<protein>
    <recommendedName>
        <fullName evidence="4">Transmembrane protein</fullName>
    </recommendedName>
</protein>
<keyword evidence="1" id="KW-1133">Transmembrane helix</keyword>
<proteinExistence type="predicted"/>
<feature type="transmembrane region" description="Helical" evidence="1">
    <location>
        <begin position="133"/>
        <end position="155"/>
    </location>
</feature>
<keyword evidence="1" id="KW-0812">Transmembrane</keyword>
<dbReference type="Proteomes" id="UP000241769">
    <property type="component" value="Unassembled WGS sequence"/>
</dbReference>
<evidence type="ECO:0008006" key="4">
    <source>
        <dbReference type="Google" id="ProtNLM"/>
    </source>
</evidence>
<accession>A0A2P6NNC9</accession>
<feature type="transmembrane region" description="Helical" evidence="1">
    <location>
        <begin position="65"/>
        <end position="87"/>
    </location>
</feature>
<dbReference type="InParanoid" id="A0A2P6NNC9"/>
<dbReference type="EMBL" id="MDYQ01000044">
    <property type="protein sequence ID" value="PRP85457.1"/>
    <property type="molecule type" value="Genomic_DNA"/>
</dbReference>
<keyword evidence="1" id="KW-0472">Membrane</keyword>
<comment type="caution">
    <text evidence="2">The sequence shown here is derived from an EMBL/GenBank/DDBJ whole genome shotgun (WGS) entry which is preliminary data.</text>
</comment>
<feature type="transmembrane region" description="Helical" evidence="1">
    <location>
        <begin position="161"/>
        <end position="183"/>
    </location>
</feature>
<evidence type="ECO:0000313" key="2">
    <source>
        <dbReference type="EMBL" id="PRP85457.1"/>
    </source>
</evidence>
<evidence type="ECO:0000256" key="1">
    <source>
        <dbReference type="SAM" id="Phobius"/>
    </source>
</evidence>
<evidence type="ECO:0000313" key="3">
    <source>
        <dbReference type="Proteomes" id="UP000241769"/>
    </source>
</evidence>
<organism evidence="2 3">
    <name type="scientific">Planoprotostelium fungivorum</name>
    <dbReference type="NCBI Taxonomy" id="1890364"/>
    <lineage>
        <taxon>Eukaryota</taxon>
        <taxon>Amoebozoa</taxon>
        <taxon>Evosea</taxon>
        <taxon>Variosea</taxon>
        <taxon>Cavosteliida</taxon>
        <taxon>Cavosteliaceae</taxon>
        <taxon>Planoprotostelium</taxon>
    </lineage>
</organism>
<keyword evidence="3" id="KW-1185">Reference proteome</keyword>
<dbReference type="AlphaFoldDB" id="A0A2P6NNC9"/>